<dbReference type="SUPFAM" id="SSF88946">
    <property type="entry name" value="Sigma2 domain of RNA polymerase sigma factors"/>
    <property type="match status" value="1"/>
</dbReference>
<dbReference type="Gene3D" id="1.10.10.10">
    <property type="entry name" value="Winged helix-like DNA-binding domain superfamily/Winged helix DNA-binding domain"/>
    <property type="match status" value="1"/>
</dbReference>
<gene>
    <name evidence="8" type="ORF">GGQ92_001744</name>
</gene>
<comment type="caution">
    <text evidence="8">The sequence shown here is derived from an EMBL/GenBank/DDBJ whole genome shotgun (WGS) entry which is preliminary data.</text>
</comment>
<evidence type="ECO:0000313" key="9">
    <source>
        <dbReference type="Proteomes" id="UP000572212"/>
    </source>
</evidence>
<dbReference type="Pfam" id="PF04542">
    <property type="entry name" value="Sigma70_r2"/>
    <property type="match status" value="1"/>
</dbReference>
<keyword evidence="2" id="KW-0805">Transcription regulation</keyword>
<protein>
    <submittedName>
        <fullName evidence="8">RNA polymerase sigma-70 factor (ECF subfamily)</fullName>
    </submittedName>
</protein>
<dbReference type="EMBL" id="JACHON010000006">
    <property type="protein sequence ID" value="MBB6512955.1"/>
    <property type="molecule type" value="Genomic_DNA"/>
</dbReference>
<keyword evidence="5" id="KW-0175">Coiled coil</keyword>
<organism evidence="8 9">
    <name type="scientific">Gracilibacillus halotolerans</name>
    <dbReference type="NCBI Taxonomy" id="74386"/>
    <lineage>
        <taxon>Bacteria</taxon>
        <taxon>Bacillati</taxon>
        <taxon>Bacillota</taxon>
        <taxon>Bacilli</taxon>
        <taxon>Bacillales</taxon>
        <taxon>Bacillaceae</taxon>
        <taxon>Gracilibacillus</taxon>
    </lineage>
</organism>
<dbReference type="PANTHER" id="PTHR43133">
    <property type="entry name" value="RNA POLYMERASE ECF-TYPE SIGMA FACTO"/>
    <property type="match status" value="1"/>
</dbReference>
<evidence type="ECO:0000313" key="8">
    <source>
        <dbReference type="EMBL" id="MBB6512955.1"/>
    </source>
</evidence>
<dbReference type="GO" id="GO:0006352">
    <property type="term" value="P:DNA-templated transcription initiation"/>
    <property type="evidence" value="ECO:0007669"/>
    <property type="project" value="InterPro"/>
</dbReference>
<evidence type="ECO:0000256" key="5">
    <source>
        <dbReference type="SAM" id="Coils"/>
    </source>
</evidence>
<dbReference type="Proteomes" id="UP000572212">
    <property type="component" value="Unassembled WGS sequence"/>
</dbReference>
<reference evidence="8 9" key="1">
    <citation type="submission" date="2020-08" db="EMBL/GenBank/DDBJ databases">
        <title>Genomic Encyclopedia of Type Strains, Phase IV (KMG-IV): sequencing the most valuable type-strain genomes for metagenomic binning, comparative biology and taxonomic classification.</title>
        <authorList>
            <person name="Goeker M."/>
        </authorList>
    </citation>
    <scope>NUCLEOTIDE SEQUENCE [LARGE SCALE GENOMIC DNA]</scope>
    <source>
        <strain evidence="8 9">DSM 11805</strain>
    </source>
</reference>
<dbReference type="NCBIfam" id="TIGR02937">
    <property type="entry name" value="sigma70-ECF"/>
    <property type="match status" value="1"/>
</dbReference>
<comment type="similarity">
    <text evidence="1">Belongs to the sigma-70 factor family. ECF subfamily.</text>
</comment>
<keyword evidence="4" id="KW-0804">Transcription</keyword>
<sequence>MVINFEKRWIQKIKDNSDHASANKLIEKYYKEIYVYVYKQMLDEELSLDLTQEIFIRMLKSIHNFEGTRSSFRTWLYRIATNHCIDYFRSKHYKSTTRINLIPEIELVSENNVELSLEYKEDYEEIQLLLAQLSEEVQKIVRQKIFLDYSFREIAEILDIPESTVKTKYYRAIKQMRIRMEAYRNETKQI</sequence>
<feature type="domain" description="RNA polymerase sigma factor 70 region 4 type 2" evidence="7">
    <location>
        <begin position="124"/>
        <end position="176"/>
    </location>
</feature>
<dbReference type="InterPro" id="IPR039425">
    <property type="entry name" value="RNA_pol_sigma-70-like"/>
</dbReference>
<evidence type="ECO:0000259" key="6">
    <source>
        <dbReference type="Pfam" id="PF04542"/>
    </source>
</evidence>
<dbReference type="InterPro" id="IPR007627">
    <property type="entry name" value="RNA_pol_sigma70_r2"/>
</dbReference>
<dbReference type="CDD" id="cd06171">
    <property type="entry name" value="Sigma70_r4"/>
    <property type="match status" value="1"/>
</dbReference>
<dbReference type="AlphaFoldDB" id="A0A841RP57"/>
<dbReference type="GO" id="GO:0003677">
    <property type="term" value="F:DNA binding"/>
    <property type="evidence" value="ECO:0007669"/>
    <property type="project" value="InterPro"/>
</dbReference>
<dbReference type="InterPro" id="IPR013325">
    <property type="entry name" value="RNA_pol_sigma_r2"/>
</dbReference>
<dbReference type="InterPro" id="IPR013324">
    <property type="entry name" value="RNA_pol_sigma_r3/r4-like"/>
</dbReference>
<dbReference type="Gene3D" id="1.10.1740.10">
    <property type="match status" value="1"/>
</dbReference>
<evidence type="ECO:0000256" key="4">
    <source>
        <dbReference type="ARBA" id="ARBA00023163"/>
    </source>
</evidence>
<evidence type="ECO:0000256" key="2">
    <source>
        <dbReference type="ARBA" id="ARBA00023015"/>
    </source>
</evidence>
<keyword evidence="9" id="KW-1185">Reference proteome</keyword>
<evidence type="ECO:0000256" key="3">
    <source>
        <dbReference type="ARBA" id="ARBA00023082"/>
    </source>
</evidence>
<proteinExistence type="inferred from homology"/>
<feature type="domain" description="RNA polymerase sigma-70 region 2" evidence="6">
    <location>
        <begin position="25"/>
        <end position="91"/>
    </location>
</feature>
<accession>A0A841RP57</accession>
<dbReference type="GO" id="GO:0016987">
    <property type="term" value="F:sigma factor activity"/>
    <property type="evidence" value="ECO:0007669"/>
    <property type="project" value="UniProtKB-KW"/>
</dbReference>
<evidence type="ECO:0000259" key="7">
    <source>
        <dbReference type="Pfam" id="PF08281"/>
    </source>
</evidence>
<evidence type="ECO:0000256" key="1">
    <source>
        <dbReference type="ARBA" id="ARBA00010641"/>
    </source>
</evidence>
<dbReference type="PANTHER" id="PTHR43133:SF60">
    <property type="entry name" value="RNA POLYMERASE SIGMA FACTOR SIGV"/>
    <property type="match status" value="1"/>
</dbReference>
<dbReference type="RefSeq" id="WP_343794909.1">
    <property type="nucleotide sequence ID" value="NZ_BAAACU010000042.1"/>
</dbReference>
<dbReference type="InterPro" id="IPR014284">
    <property type="entry name" value="RNA_pol_sigma-70_dom"/>
</dbReference>
<name>A0A841RP57_9BACI</name>
<dbReference type="SUPFAM" id="SSF88659">
    <property type="entry name" value="Sigma3 and sigma4 domains of RNA polymerase sigma factors"/>
    <property type="match status" value="1"/>
</dbReference>
<dbReference type="Pfam" id="PF08281">
    <property type="entry name" value="Sigma70_r4_2"/>
    <property type="match status" value="1"/>
</dbReference>
<keyword evidence="3" id="KW-0731">Sigma factor</keyword>
<feature type="coiled-coil region" evidence="5">
    <location>
        <begin position="116"/>
        <end position="186"/>
    </location>
</feature>
<dbReference type="InterPro" id="IPR013249">
    <property type="entry name" value="RNA_pol_sigma70_r4_t2"/>
</dbReference>
<dbReference type="InterPro" id="IPR036388">
    <property type="entry name" value="WH-like_DNA-bd_sf"/>
</dbReference>